<keyword evidence="1" id="KW-0472">Membrane</keyword>
<sequence>MKIAIIYLIIISFLFQSCYSYKTIDLKDSSLVVGKNYKIRQDTKFVKSKLELVNDSTITVKEGKIRKDVSISKIKEIKESKFSTLKTVGLVLGIGLVIVGVIGVSVVDSYDENFQM</sequence>
<evidence type="ECO:0000313" key="2">
    <source>
        <dbReference type="EMBL" id="MDR6845926.1"/>
    </source>
</evidence>
<keyword evidence="3" id="KW-1185">Reference proteome</keyword>
<name>A0ABU1S4F6_9FLAO</name>
<accession>A0ABU1S4F6</accession>
<dbReference type="RefSeq" id="WP_310007654.1">
    <property type="nucleotide sequence ID" value="NZ_JAVDTX010000005.1"/>
</dbReference>
<dbReference type="Proteomes" id="UP001261871">
    <property type="component" value="Unassembled WGS sequence"/>
</dbReference>
<proteinExistence type="predicted"/>
<organism evidence="2 3">
    <name type="scientific">Flavobacterium granuli</name>
    <dbReference type="NCBI Taxonomy" id="280093"/>
    <lineage>
        <taxon>Bacteria</taxon>
        <taxon>Pseudomonadati</taxon>
        <taxon>Bacteroidota</taxon>
        <taxon>Flavobacteriia</taxon>
        <taxon>Flavobacteriales</taxon>
        <taxon>Flavobacteriaceae</taxon>
        <taxon>Flavobacterium</taxon>
    </lineage>
</organism>
<protein>
    <submittedName>
        <fullName evidence="2">Membrane protein</fullName>
    </submittedName>
</protein>
<evidence type="ECO:0000256" key="1">
    <source>
        <dbReference type="SAM" id="Phobius"/>
    </source>
</evidence>
<evidence type="ECO:0000313" key="3">
    <source>
        <dbReference type="Proteomes" id="UP001261871"/>
    </source>
</evidence>
<dbReference type="EMBL" id="JAVDTX010000005">
    <property type="protein sequence ID" value="MDR6845926.1"/>
    <property type="molecule type" value="Genomic_DNA"/>
</dbReference>
<keyword evidence="1" id="KW-1133">Transmembrane helix</keyword>
<reference evidence="2 3" key="1">
    <citation type="submission" date="2023-07" db="EMBL/GenBank/DDBJ databases">
        <title>Sorghum-associated microbial communities from plants grown in Nebraska, USA.</title>
        <authorList>
            <person name="Schachtman D."/>
        </authorList>
    </citation>
    <scope>NUCLEOTIDE SEQUENCE [LARGE SCALE GENOMIC DNA]</scope>
    <source>
        <strain evidence="2 3">BE124</strain>
    </source>
</reference>
<keyword evidence="1" id="KW-0812">Transmembrane</keyword>
<gene>
    <name evidence="2" type="ORF">J2W95_002636</name>
</gene>
<comment type="caution">
    <text evidence="2">The sequence shown here is derived from an EMBL/GenBank/DDBJ whole genome shotgun (WGS) entry which is preliminary data.</text>
</comment>
<dbReference type="PROSITE" id="PS51257">
    <property type="entry name" value="PROKAR_LIPOPROTEIN"/>
    <property type="match status" value="1"/>
</dbReference>
<feature type="transmembrane region" description="Helical" evidence="1">
    <location>
        <begin position="88"/>
        <end position="107"/>
    </location>
</feature>